<accession>A0AAN8NB25</accession>
<dbReference type="GO" id="GO:0008270">
    <property type="term" value="F:zinc ion binding"/>
    <property type="evidence" value="ECO:0007669"/>
    <property type="project" value="UniProtKB-KW"/>
</dbReference>
<protein>
    <recommendedName>
        <fullName evidence="5">MYND-type domain-containing protein</fullName>
    </recommendedName>
</protein>
<sequence>MEIRTRLVGNECIVCGRATEGCCKKCRSVFYCNERHRQYHAEEHNEACLEVQSAKQNLKEAEEEFNQNQNFPGYGDLKGMIASIRKGNAPSLQKKCFCSWTCTPVMVARSNLIGAYLQINNKLSVTNACNVAITTQYLGRCDPMKIRSITANLMVRIGGQQNAYDFIKYWLVNSDQYDCTAKKPKPFIDIRKADAFEPCKDLFGAFENADIDPPASLLVPLALVKLKLLKAVERLRNLQILRCKLPFDIIYLMKPSFRSNDIMKNRRDIRLIDTVAGYEKLIKSLEDDLHLLFEVVGRAFEGKYVVWRCFFESDYVRRTKRYSQGVRSIYKYSADAWMETKGAYEWILEKLDDASHKKLTAENRVQDASRVAALFKAVRSQLADRGSDEEEDYEEYFGEEEDYAEFYCVEEGDGNSESDHETDHKTRRNFGIRNGCKIDYDLMYREIPPKMVFDSLVDTSFGFGSC</sequence>
<keyword evidence="4" id="KW-0175">Coiled coil</keyword>
<evidence type="ECO:0000313" key="6">
    <source>
        <dbReference type="EMBL" id="KAK6508363.1"/>
    </source>
</evidence>
<feature type="coiled-coil region" evidence="4">
    <location>
        <begin position="41"/>
        <end position="71"/>
    </location>
</feature>
<evidence type="ECO:0000313" key="7">
    <source>
        <dbReference type="Proteomes" id="UP001307849"/>
    </source>
</evidence>
<keyword evidence="7" id="KW-1185">Reference proteome</keyword>
<keyword evidence="2" id="KW-0863">Zinc-finger</keyword>
<evidence type="ECO:0000256" key="2">
    <source>
        <dbReference type="ARBA" id="ARBA00022771"/>
    </source>
</evidence>
<proteinExistence type="predicted"/>
<reference evidence="6 7" key="1">
    <citation type="submission" date="2019-10" db="EMBL/GenBank/DDBJ databases">
        <authorList>
            <person name="Palmer J.M."/>
        </authorList>
    </citation>
    <scope>NUCLEOTIDE SEQUENCE [LARGE SCALE GENOMIC DNA]</scope>
    <source>
        <strain evidence="6 7">TWF506</strain>
    </source>
</reference>
<evidence type="ECO:0000256" key="4">
    <source>
        <dbReference type="SAM" id="Coils"/>
    </source>
</evidence>
<evidence type="ECO:0000256" key="1">
    <source>
        <dbReference type="ARBA" id="ARBA00022723"/>
    </source>
</evidence>
<keyword evidence="1" id="KW-0479">Metal-binding</keyword>
<dbReference type="AlphaFoldDB" id="A0AAN8NB25"/>
<dbReference type="EMBL" id="JAVHJM010000008">
    <property type="protein sequence ID" value="KAK6508363.1"/>
    <property type="molecule type" value="Genomic_DNA"/>
</dbReference>
<keyword evidence="3" id="KW-0862">Zinc</keyword>
<organism evidence="6 7">
    <name type="scientific">Arthrobotrys conoides</name>
    <dbReference type="NCBI Taxonomy" id="74498"/>
    <lineage>
        <taxon>Eukaryota</taxon>
        <taxon>Fungi</taxon>
        <taxon>Dikarya</taxon>
        <taxon>Ascomycota</taxon>
        <taxon>Pezizomycotina</taxon>
        <taxon>Orbiliomycetes</taxon>
        <taxon>Orbiliales</taxon>
        <taxon>Orbiliaceae</taxon>
        <taxon>Arthrobotrys</taxon>
    </lineage>
</organism>
<dbReference type="PROSITE" id="PS01360">
    <property type="entry name" value="ZF_MYND_1"/>
    <property type="match status" value="1"/>
</dbReference>
<name>A0AAN8NB25_9PEZI</name>
<dbReference type="Gene3D" id="6.10.140.2220">
    <property type="match status" value="1"/>
</dbReference>
<dbReference type="SUPFAM" id="SSF144232">
    <property type="entry name" value="HIT/MYND zinc finger-like"/>
    <property type="match status" value="1"/>
</dbReference>
<dbReference type="Proteomes" id="UP001307849">
    <property type="component" value="Unassembled WGS sequence"/>
</dbReference>
<evidence type="ECO:0000256" key="3">
    <source>
        <dbReference type="ARBA" id="ARBA00022833"/>
    </source>
</evidence>
<dbReference type="InterPro" id="IPR002893">
    <property type="entry name" value="Znf_MYND"/>
</dbReference>
<comment type="caution">
    <text evidence="6">The sequence shown here is derived from an EMBL/GenBank/DDBJ whole genome shotgun (WGS) entry which is preliminary data.</text>
</comment>
<evidence type="ECO:0000259" key="5">
    <source>
        <dbReference type="PROSITE" id="PS01360"/>
    </source>
</evidence>
<feature type="domain" description="MYND-type" evidence="5">
    <location>
        <begin position="12"/>
        <end position="48"/>
    </location>
</feature>
<gene>
    <name evidence="6" type="ORF">TWF506_010457</name>
</gene>